<accession>A0AA88MMS2</accession>
<dbReference type="Proteomes" id="UP001187415">
    <property type="component" value="Unassembled WGS sequence"/>
</dbReference>
<evidence type="ECO:0000313" key="3">
    <source>
        <dbReference type="Proteomes" id="UP001187415"/>
    </source>
</evidence>
<feature type="region of interest" description="Disordered" evidence="1">
    <location>
        <begin position="72"/>
        <end position="102"/>
    </location>
</feature>
<feature type="compositionally biased region" description="Low complexity" evidence="1">
    <location>
        <begin position="73"/>
        <end position="94"/>
    </location>
</feature>
<dbReference type="EMBL" id="JAUPFM010000009">
    <property type="protein sequence ID" value="KAK2841862.1"/>
    <property type="molecule type" value="Genomic_DNA"/>
</dbReference>
<reference evidence="2" key="1">
    <citation type="submission" date="2023-07" db="EMBL/GenBank/DDBJ databases">
        <title>Chromosome-level Genome Assembly of Striped Snakehead (Channa striata).</title>
        <authorList>
            <person name="Liu H."/>
        </authorList>
    </citation>
    <scope>NUCLEOTIDE SEQUENCE</scope>
    <source>
        <strain evidence="2">Gz</strain>
        <tissue evidence="2">Muscle</tissue>
    </source>
</reference>
<organism evidence="2 3">
    <name type="scientific">Channa striata</name>
    <name type="common">Snakehead murrel</name>
    <name type="synonym">Ophicephalus striatus</name>
    <dbReference type="NCBI Taxonomy" id="64152"/>
    <lineage>
        <taxon>Eukaryota</taxon>
        <taxon>Metazoa</taxon>
        <taxon>Chordata</taxon>
        <taxon>Craniata</taxon>
        <taxon>Vertebrata</taxon>
        <taxon>Euteleostomi</taxon>
        <taxon>Actinopterygii</taxon>
        <taxon>Neopterygii</taxon>
        <taxon>Teleostei</taxon>
        <taxon>Neoteleostei</taxon>
        <taxon>Acanthomorphata</taxon>
        <taxon>Anabantaria</taxon>
        <taxon>Anabantiformes</taxon>
        <taxon>Channoidei</taxon>
        <taxon>Channidae</taxon>
        <taxon>Channa</taxon>
    </lineage>
</organism>
<dbReference type="AlphaFoldDB" id="A0AA88MMS2"/>
<proteinExistence type="predicted"/>
<gene>
    <name evidence="2" type="ORF">Q5P01_012062</name>
</gene>
<keyword evidence="3" id="KW-1185">Reference proteome</keyword>
<name>A0AA88MMS2_CHASR</name>
<sequence length="115" mass="12493">MATVVPFASCYAGPQPLQLFGRGPRGGTCLSLLTHRGPHCSPRPHLAYRAPNMTLWQICRMLKVMKQIRTREAAAAAAARKQGSASPTPASPSTKSEKKCIPSCLRHKRSIKRVG</sequence>
<evidence type="ECO:0000313" key="2">
    <source>
        <dbReference type="EMBL" id="KAK2841862.1"/>
    </source>
</evidence>
<evidence type="ECO:0000256" key="1">
    <source>
        <dbReference type="SAM" id="MobiDB-lite"/>
    </source>
</evidence>
<protein>
    <submittedName>
        <fullName evidence="2">Uncharacterized protein</fullName>
    </submittedName>
</protein>
<comment type="caution">
    <text evidence="2">The sequence shown here is derived from an EMBL/GenBank/DDBJ whole genome shotgun (WGS) entry which is preliminary data.</text>
</comment>